<dbReference type="InterPro" id="IPR041977">
    <property type="entry name" value="KOW_Spt5_4"/>
</dbReference>
<sequence length="1207" mass="126506">MSRRRRDEDDEDEEDASDAGSDSGASSGSGSDSEPEPRGKKRGRPSGGGRSAAPQKKRPGTIFVDDQADVSTDDEGDDSDEGDVGDLIAADDEEAESTSAAAAAARLHARGGGRFRSDLPDESAELQRLVDTRYGHAAQMNFDDDGAMAEGAVGQASLQPTIRDPKLYRVSCLAGREKEGVICLMQKHFSMAAKGTPLAISGAVAPEHLKASIYVEARRADAVRTAVAGLRLLSAYNMAAVPLDEMVAVMALPKRAQKLRPYAWVRITRGMYKDDLAQVFDVREGGGELSVVIRLVPRLDLSVPGEESDEEDGDEEAAERQSRFGKKTSGRRFGLTASGDRPPQRLFDKDELRRTHGSSVDVYTKWDRNSQEEYDWWEKKQFCYGLLYKKVAPKSLLSGDAVHPTVEEVEMFQAAEARMRSTARENDEEEVEQKSLHLDLSSVAAARVTVLLKGDAIRVISGEQKGAVGTVAAVQEKEGVVSVKLKGISDPVPVSRASVVKHFSAGDHVKVAVGRRAGETGVVVDMADEVLTLFSDATKEEFKVLASSVVESSDLAAELVIAGAGGAAAGSDAAPAYELFDLVSLHSDPRARGVVVQVKADGVTILDLHGRVRAVSLRDVKGKVADRHMRALDMRKNPIAANDVIRVADGPLKNRSGIVKHVTGDTVFFQARDEMRNCGMLVVAAARVLAQSVGSAARRAPMGGGLGMNGVPPRPQSSLVRTASPFAGALSALTDGRNSRPDMMAPSARSSIATMSGGMRGGMGGGRGRGRGAGDALDGKHVTIRSGSYKGHKGRVMSANDSRVRVELEAMMKVVTIDRARVVERDGEARVGRGYQSGRLQASIGHGRPPSYDGGSNFGSVPPRGSTPGRPDGGYGGGSGFAPGSRTPAHGGIGMAGGYGGGGSRPFTPSRMATPSRLGDGSRTPGHPGVGGSGFLGSSTPAHPSSYGGIGSATPAHPSFGAESYRPMTPSSRPGGASPYHQPQAAPSSAPYNPYGVASGGASAYPSDVPTPGGMPRTPGTPMVEPRTPGGGGMIAEPRTPAADGGYGTEAGTPYEAVATPGVYNDVPATPGDGFAGEQESGTAEFDALVDVEVTVILNNSPSDTRPARVVSVRPDGAMYTVAWLDGADKGTEVDIGYQELMIVSAQCEPEQDGQAGERVKVIRGDHLGKRAAVVSADDEGEAVLRLEDNQDIIVVPRTNLAKLAAY</sequence>
<dbReference type="InterPro" id="IPR041976">
    <property type="entry name" value="KOW_Spt5_3"/>
</dbReference>
<dbReference type="OrthoDB" id="28901at2759"/>
<name>A0A1X6P686_PORUM</name>
<dbReference type="PANTHER" id="PTHR11125">
    <property type="entry name" value="SUPPRESSOR OF TY 5"/>
    <property type="match status" value="1"/>
</dbReference>
<dbReference type="InterPro" id="IPR014722">
    <property type="entry name" value="Rib_uL2_dom2"/>
</dbReference>
<dbReference type="SMART" id="SM00739">
    <property type="entry name" value="KOW"/>
    <property type="match status" value="6"/>
</dbReference>
<feature type="compositionally biased region" description="Low complexity" evidence="6">
    <location>
        <begin position="1010"/>
        <end position="1023"/>
    </location>
</feature>
<dbReference type="Pfam" id="PF23042">
    <property type="entry name" value="KOW1_SPT5"/>
    <property type="match status" value="1"/>
</dbReference>
<evidence type="ECO:0000256" key="1">
    <source>
        <dbReference type="ARBA" id="ARBA00004123"/>
    </source>
</evidence>
<feature type="domain" description="KOW" evidence="7">
    <location>
        <begin position="1153"/>
        <end position="1180"/>
    </location>
</feature>
<dbReference type="CDD" id="cd06085">
    <property type="entry name" value="KOW_Spt5_5"/>
    <property type="match status" value="1"/>
</dbReference>
<dbReference type="CDD" id="cd06084">
    <property type="entry name" value="KOW_Spt5_4"/>
    <property type="match status" value="1"/>
</dbReference>
<dbReference type="Gene3D" id="3.30.70.940">
    <property type="entry name" value="NusG, N-terminal domain"/>
    <property type="match status" value="1"/>
</dbReference>
<feature type="domain" description="KOW" evidence="7">
    <location>
        <begin position="775"/>
        <end position="802"/>
    </location>
</feature>
<evidence type="ECO:0000313" key="9">
    <source>
        <dbReference type="Proteomes" id="UP000218209"/>
    </source>
</evidence>
<dbReference type="InterPro" id="IPR005100">
    <property type="entry name" value="NGN-domain"/>
</dbReference>
<dbReference type="AlphaFoldDB" id="A0A1X6P686"/>
<comment type="subcellular location">
    <subcellularLocation>
        <location evidence="1 5">Nucleus</location>
    </subcellularLocation>
</comment>
<dbReference type="GO" id="GO:0032784">
    <property type="term" value="P:regulation of DNA-templated transcription elongation"/>
    <property type="evidence" value="ECO:0007669"/>
    <property type="project" value="InterPro"/>
</dbReference>
<feature type="compositionally biased region" description="Gly residues" evidence="6">
    <location>
        <begin position="758"/>
        <end position="773"/>
    </location>
</feature>
<dbReference type="GO" id="GO:0003735">
    <property type="term" value="F:structural constituent of ribosome"/>
    <property type="evidence" value="ECO:0007669"/>
    <property type="project" value="InterPro"/>
</dbReference>
<dbReference type="CDD" id="cd06081">
    <property type="entry name" value="KOW_Spt5_1"/>
    <property type="match status" value="1"/>
</dbReference>
<evidence type="ECO:0000256" key="2">
    <source>
        <dbReference type="ARBA" id="ARBA00006956"/>
    </source>
</evidence>
<dbReference type="InterPro" id="IPR041973">
    <property type="entry name" value="KOW_Spt5_1"/>
</dbReference>
<organism evidence="8 9">
    <name type="scientific">Porphyra umbilicalis</name>
    <name type="common">Purple laver</name>
    <name type="synonym">Red alga</name>
    <dbReference type="NCBI Taxonomy" id="2786"/>
    <lineage>
        <taxon>Eukaryota</taxon>
        <taxon>Rhodophyta</taxon>
        <taxon>Bangiophyceae</taxon>
        <taxon>Bangiales</taxon>
        <taxon>Bangiaceae</taxon>
        <taxon>Porphyra</taxon>
    </lineage>
</organism>
<dbReference type="GO" id="GO:0006412">
    <property type="term" value="P:translation"/>
    <property type="evidence" value="ECO:0007669"/>
    <property type="project" value="InterPro"/>
</dbReference>
<feature type="domain" description="KOW" evidence="7">
    <location>
        <begin position="258"/>
        <end position="285"/>
    </location>
</feature>
<feature type="compositionally biased region" description="Low complexity" evidence="6">
    <location>
        <begin position="18"/>
        <end position="32"/>
    </location>
</feature>
<dbReference type="InterPro" id="IPR005825">
    <property type="entry name" value="Ribosomal_uL24_CS"/>
</dbReference>
<keyword evidence="3 5" id="KW-0804">Transcription</keyword>
<evidence type="ECO:0000256" key="5">
    <source>
        <dbReference type="PIRNR" id="PIRNR036945"/>
    </source>
</evidence>
<dbReference type="Pfam" id="PF03439">
    <property type="entry name" value="Spt5-NGN"/>
    <property type="match status" value="1"/>
</dbReference>
<feature type="region of interest" description="Disordered" evidence="6">
    <location>
        <begin position="303"/>
        <end position="350"/>
    </location>
</feature>
<keyword evidence="4 5" id="KW-0539">Nucleus</keyword>
<feature type="compositionally biased region" description="Gly residues" evidence="6">
    <location>
        <begin position="891"/>
        <end position="904"/>
    </location>
</feature>
<dbReference type="GO" id="GO:0005840">
    <property type="term" value="C:ribosome"/>
    <property type="evidence" value="ECO:0007669"/>
    <property type="project" value="InterPro"/>
</dbReference>
<feature type="domain" description="KOW" evidence="7">
    <location>
        <begin position="502"/>
        <end position="529"/>
    </location>
</feature>
<dbReference type="InterPro" id="IPR017071">
    <property type="entry name" value="TF_Spt5_eukaryote"/>
</dbReference>
<dbReference type="Pfam" id="PF23291">
    <property type="entry name" value="KOW4_SPT5"/>
    <property type="match status" value="1"/>
</dbReference>
<evidence type="ECO:0000259" key="7">
    <source>
        <dbReference type="SMART" id="SM00739"/>
    </source>
</evidence>
<keyword evidence="9" id="KW-1185">Reference proteome</keyword>
<gene>
    <name evidence="8" type="ORF">BU14_0196s0021</name>
</gene>
<protein>
    <recommendedName>
        <fullName evidence="5">Transcription elongation factor SPT5</fullName>
    </recommendedName>
</protein>
<dbReference type="InterPro" id="IPR039659">
    <property type="entry name" value="SPT5"/>
</dbReference>
<dbReference type="PIRSF" id="PIRSF036945">
    <property type="entry name" value="Spt5"/>
    <property type="match status" value="1"/>
</dbReference>
<dbReference type="EMBL" id="KV918870">
    <property type="protein sequence ID" value="OSX76354.1"/>
    <property type="molecule type" value="Genomic_DNA"/>
</dbReference>
<dbReference type="InterPro" id="IPR036735">
    <property type="entry name" value="NGN_dom_sf"/>
</dbReference>
<dbReference type="CDD" id="cd06083">
    <property type="entry name" value="KOW_Spt5_3"/>
    <property type="match status" value="1"/>
</dbReference>
<dbReference type="InterPro" id="IPR022581">
    <property type="entry name" value="Spt5_N"/>
</dbReference>
<feature type="compositionally biased region" description="Acidic residues" evidence="6">
    <location>
        <begin position="66"/>
        <end position="85"/>
    </location>
</feature>
<feature type="region of interest" description="Disordered" evidence="6">
    <location>
        <begin position="1"/>
        <end position="85"/>
    </location>
</feature>
<dbReference type="InterPro" id="IPR039385">
    <property type="entry name" value="NGN_Euk"/>
</dbReference>
<dbReference type="InterPro" id="IPR057936">
    <property type="entry name" value="KOWx_Spt5"/>
</dbReference>
<dbReference type="InterPro" id="IPR041978">
    <property type="entry name" value="KOW_Spt5_5"/>
</dbReference>
<reference evidence="8 9" key="1">
    <citation type="submission" date="2017-03" db="EMBL/GenBank/DDBJ databases">
        <title>WGS assembly of Porphyra umbilicalis.</title>
        <authorList>
            <person name="Brawley S.H."/>
            <person name="Blouin N.A."/>
            <person name="Ficko-Blean E."/>
            <person name="Wheeler G.L."/>
            <person name="Lohr M."/>
            <person name="Goodson H.V."/>
            <person name="Jenkins J.W."/>
            <person name="Blaby-Haas C.E."/>
            <person name="Helliwell K.E."/>
            <person name="Chan C."/>
            <person name="Marriage T."/>
            <person name="Bhattacharya D."/>
            <person name="Klein A.S."/>
            <person name="Badis Y."/>
            <person name="Brodie J."/>
            <person name="Cao Y."/>
            <person name="Collen J."/>
            <person name="Dittami S.M."/>
            <person name="Gachon C.M."/>
            <person name="Green B.R."/>
            <person name="Karpowicz S."/>
            <person name="Kim J.W."/>
            <person name="Kudahl U."/>
            <person name="Lin S."/>
            <person name="Michel G."/>
            <person name="Mittag M."/>
            <person name="Olson B.J."/>
            <person name="Pangilinan J."/>
            <person name="Peng Y."/>
            <person name="Qiu H."/>
            <person name="Shu S."/>
            <person name="Singer J.T."/>
            <person name="Smith A.G."/>
            <person name="Sprecher B.N."/>
            <person name="Wagner V."/>
            <person name="Wang W."/>
            <person name="Wang Z.-Y."/>
            <person name="Yan J."/>
            <person name="Yarish C."/>
            <person name="Zoeuner-Riek S."/>
            <person name="Zhuang Y."/>
            <person name="Zou Y."/>
            <person name="Lindquist E.A."/>
            <person name="Grimwood J."/>
            <person name="Barry K."/>
            <person name="Rokhsar D.S."/>
            <person name="Schmutz J."/>
            <person name="Stiller J.W."/>
            <person name="Grossman A.R."/>
            <person name="Prochnik S.E."/>
        </authorList>
    </citation>
    <scope>NUCLEOTIDE SEQUENCE [LARGE SCALE GENOMIC DNA]</scope>
    <source>
        <strain evidence="8">4086291</strain>
    </source>
</reference>
<dbReference type="InterPro" id="IPR008991">
    <property type="entry name" value="Translation_prot_SH3-like_sf"/>
</dbReference>
<dbReference type="PANTHER" id="PTHR11125:SF7">
    <property type="entry name" value="TRANSCRIPTION ELONGATION FACTOR SPT5"/>
    <property type="match status" value="1"/>
</dbReference>
<feature type="compositionally biased region" description="Acidic residues" evidence="6">
    <location>
        <begin position="306"/>
        <end position="317"/>
    </location>
</feature>
<evidence type="ECO:0000256" key="6">
    <source>
        <dbReference type="SAM" id="MobiDB-lite"/>
    </source>
</evidence>
<comment type="similarity">
    <text evidence="2 5">Belongs to the SPT5 family.</text>
</comment>
<dbReference type="Pfam" id="PF23037">
    <property type="entry name" value="KOWx_SPT5"/>
    <property type="match status" value="1"/>
</dbReference>
<feature type="compositionally biased region" description="Acidic residues" evidence="6">
    <location>
        <begin position="8"/>
        <end position="17"/>
    </location>
</feature>
<dbReference type="Proteomes" id="UP000218209">
    <property type="component" value="Unassembled WGS sequence"/>
</dbReference>
<dbReference type="InterPro" id="IPR005824">
    <property type="entry name" value="KOW"/>
</dbReference>
<dbReference type="GO" id="GO:0006357">
    <property type="term" value="P:regulation of transcription by RNA polymerase II"/>
    <property type="evidence" value="ECO:0007669"/>
    <property type="project" value="InterPro"/>
</dbReference>
<feature type="compositionally biased region" description="Gly residues" evidence="6">
    <location>
        <begin position="871"/>
        <end position="881"/>
    </location>
</feature>
<proteinExistence type="inferred from homology"/>
<feature type="region of interest" description="Disordered" evidence="6">
    <location>
        <begin position="833"/>
        <end position="1025"/>
    </location>
</feature>
<dbReference type="GO" id="GO:0003729">
    <property type="term" value="F:mRNA binding"/>
    <property type="evidence" value="ECO:0007669"/>
    <property type="project" value="TreeGrafter"/>
</dbReference>
<dbReference type="Pfam" id="PF23290">
    <property type="entry name" value="KOW5_SPT5"/>
    <property type="match status" value="1"/>
</dbReference>
<dbReference type="Pfam" id="PF11942">
    <property type="entry name" value="Spt5_N"/>
    <property type="match status" value="1"/>
</dbReference>
<dbReference type="CDD" id="cd09888">
    <property type="entry name" value="NGN_Euk"/>
    <property type="match status" value="1"/>
</dbReference>
<dbReference type="GO" id="GO:0006368">
    <property type="term" value="P:transcription elongation by RNA polymerase II"/>
    <property type="evidence" value="ECO:0007669"/>
    <property type="project" value="TreeGrafter"/>
</dbReference>
<feature type="region of interest" description="Disordered" evidence="6">
    <location>
        <begin position="752"/>
        <end position="779"/>
    </location>
</feature>
<evidence type="ECO:0000313" key="8">
    <source>
        <dbReference type="EMBL" id="OSX76354.1"/>
    </source>
</evidence>
<evidence type="ECO:0000256" key="3">
    <source>
        <dbReference type="ARBA" id="ARBA00023163"/>
    </source>
</evidence>
<dbReference type="GO" id="GO:0032044">
    <property type="term" value="C:DSIF complex"/>
    <property type="evidence" value="ECO:0007669"/>
    <property type="project" value="TreeGrafter"/>
</dbReference>
<accession>A0A1X6P686</accession>
<feature type="domain" description="KOW" evidence="7">
    <location>
        <begin position="638"/>
        <end position="665"/>
    </location>
</feature>
<dbReference type="PROSITE" id="PS01108">
    <property type="entry name" value="RIBOSOMAL_L24"/>
    <property type="match status" value="2"/>
</dbReference>
<evidence type="ECO:0000256" key="4">
    <source>
        <dbReference type="ARBA" id="ARBA00023242"/>
    </source>
</evidence>
<feature type="domain" description="KOW" evidence="7">
    <location>
        <begin position="450"/>
        <end position="477"/>
    </location>
</feature>
<dbReference type="Gene3D" id="2.30.30.30">
    <property type="match status" value="3"/>
</dbReference>
<dbReference type="SUPFAM" id="SSF50104">
    <property type="entry name" value="Translation proteins SH3-like domain"/>
    <property type="match status" value="2"/>
</dbReference>